<dbReference type="EMBL" id="JANX01000548">
    <property type="protein sequence ID" value="KGM31292.1"/>
    <property type="molecule type" value="Genomic_DNA"/>
</dbReference>
<evidence type="ECO:0000259" key="2">
    <source>
        <dbReference type="Pfam" id="PF20091"/>
    </source>
</evidence>
<dbReference type="Proteomes" id="UP000029995">
    <property type="component" value="Unassembled WGS sequence"/>
</dbReference>
<dbReference type="Pfam" id="PF20091">
    <property type="entry name" value="Abhydrolase_10"/>
    <property type="match status" value="1"/>
</dbReference>
<protein>
    <recommendedName>
        <fullName evidence="2">Alpha/beta hydrolase domain-containing protein</fullName>
    </recommendedName>
</protein>
<keyword evidence="1" id="KW-0732">Signal</keyword>
<accession>A0A0A0D2M4</accession>
<dbReference type="InterPro" id="IPR045394">
    <property type="entry name" value="Abhydrolase_dom"/>
</dbReference>
<dbReference type="OrthoDB" id="9779952at2"/>
<sequence>MRGRIIRAAALSVLALGLPGPAQARLTTLTVERQEAAAPAKPGAPAYQVLHGTFRGELDPADPANAIITDLRQAPRNGRGRVEYSATFAIALPADPKQASGVLVYDVPNRGNGGVRADPDGHIRVVSGWQGDIPATDGLQTAEVPVASSPTGPAFARFMNMAPGTRSLPILVGFSRTGPGPVPATLDTRRARLFRQSADDRPAIPVPPRDWAFGNCTDSAFPGTPDPGWICLRGGFDPRFAYGLAYTGKAPKVLGIGFAATRDLNAFLRHAAADDAGTANPAAGLVRWTVATGTSQSGNFLKSFLNLGFNADEQGRIVFDGLNPNIAARQLPMNIRFGVPGGAATLYELGSEGTLWWTHYDDRARRRGTSSLLDRCEATGTCPKIMETFGAAELWGLRMSPGLVGTDARRDLPLPANIRRYYFPGVTHGGSAIGGFSTTGEALPACVLPGNPNPSSMTLRALQAALVDWVRSGKAPPASRYPTLAAGDLVDPASRAMGWPAIPGTPRPDGTLNVFLDYDVGRGFDYPDLSGVPDVLPPRIRQALPSKVVRVDADGNEVAGVPSVQALVPLGTYTGWNVLARGYGAGGGCSFLGGFIPFARTKAERIAAHDPRPSLQERYRDHAGFVARVKAAAARQVAAGWLLPDDAATLAAQAEASAVLKD</sequence>
<reference evidence="3 4" key="1">
    <citation type="submission" date="2014-01" db="EMBL/GenBank/DDBJ databases">
        <title>Genome sequence determination for a cystic fibrosis isolate, Inquilinus limosus.</title>
        <authorList>
            <person name="Pino M."/>
            <person name="Di Conza J."/>
            <person name="Gutkind G."/>
        </authorList>
    </citation>
    <scope>NUCLEOTIDE SEQUENCE [LARGE SCALE GENOMIC DNA]</scope>
    <source>
        <strain evidence="3 4">MP06</strain>
    </source>
</reference>
<name>A0A0A0D2M4_9PROT</name>
<feature type="signal peptide" evidence="1">
    <location>
        <begin position="1"/>
        <end position="24"/>
    </location>
</feature>
<dbReference type="RefSeq" id="WP_034846170.1">
    <property type="nucleotide sequence ID" value="NZ_JANX01000548.1"/>
</dbReference>
<feature type="domain" description="Alpha/beta hydrolase" evidence="2">
    <location>
        <begin position="254"/>
        <end position="651"/>
    </location>
</feature>
<evidence type="ECO:0000313" key="3">
    <source>
        <dbReference type="EMBL" id="KGM31292.1"/>
    </source>
</evidence>
<gene>
    <name evidence="3" type="ORF">P409_28045</name>
</gene>
<feature type="chain" id="PRO_5001968312" description="Alpha/beta hydrolase domain-containing protein" evidence="1">
    <location>
        <begin position="25"/>
        <end position="662"/>
    </location>
</feature>
<evidence type="ECO:0000256" key="1">
    <source>
        <dbReference type="SAM" id="SignalP"/>
    </source>
</evidence>
<comment type="caution">
    <text evidence="3">The sequence shown here is derived from an EMBL/GenBank/DDBJ whole genome shotgun (WGS) entry which is preliminary data.</text>
</comment>
<proteinExistence type="predicted"/>
<evidence type="ECO:0000313" key="4">
    <source>
        <dbReference type="Proteomes" id="UP000029995"/>
    </source>
</evidence>
<organism evidence="3 4">
    <name type="scientific">Inquilinus limosus MP06</name>
    <dbReference type="NCBI Taxonomy" id="1398085"/>
    <lineage>
        <taxon>Bacteria</taxon>
        <taxon>Pseudomonadati</taxon>
        <taxon>Pseudomonadota</taxon>
        <taxon>Alphaproteobacteria</taxon>
        <taxon>Rhodospirillales</taxon>
        <taxon>Rhodospirillaceae</taxon>
        <taxon>Inquilinus</taxon>
    </lineage>
</organism>
<dbReference type="AlphaFoldDB" id="A0A0A0D2M4"/>